<dbReference type="Gene3D" id="3.30.930.10">
    <property type="entry name" value="Bira Bifunctional Protein, Domain 2"/>
    <property type="match status" value="1"/>
</dbReference>
<dbReference type="Pfam" id="PF01336">
    <property type="entry name" value="tRNA_anti-codon"/>
    <property type="match status" value="1"/>
</dbReference>
<keyword evidence="5" id="KW-0547">Nucleotide-binding</keyword>
<evidence type="ECO:0000313" key="15">
    <source>
        <dbReference type="Proteomes" id="UP001158576"/>
    </source>
</evidence>
<evidence type="ECO:0000256" key="4">
    <source>
        <dbReference type="ARBA" id="ARBA00022598"/>
    </source>
</evidence>
<dbReference type="SUPFAM" id="SSF55681">
    <property type="entry name" value="Class II aaRS and biotin synthetases"/>
    <property type="match status" value="1"/>
</dbReference>
<dbReference type="PRINTS" id="PR00982">
    <property type="entry name" value="TRNASYNTHLYS"/>
</dbReference>
<dbReference type="PIRSF" id="PIRSF039101">
    <property type="entry name" value="LysRS2"/>
    <property type="match status" value="1"/>
</dbReference>
<dbReference type="EC" id="6.1.1.6" evidence="2 11"/>
<evidence type="ECO:0000256" key="7">
    <source>
        <dbReference type="ARBA" id="ARBA00022917"/>
    </source>
</evidence>
<evidence type="ECO:0000259" key="13">
    <source>
        <dbReference type="PROSITE" id="PS50862"/>
    </source>
</evidence>
<dbReference type="PANTHER" id="PTHR42918">
    <property type="entry name" value="LYSYL-TRNA SYNTHETASE"/>
    <property type="match status" value="1"/>
</dbReference>
<dbReference type="NCBIfam" id="TIGR00499">
    <property type="entry name" value="lysS_bact"/>
    <property type="match status" value="1"/>
</dbReference>
<dbReference type="NCBIfam" id="NF001756">
    <property type="entry name" value="PRK00484.1"/>
    <property type="match status" value="1"/>
</dbReference>
<dbReference type="InterPro" id="IPR006195">
    <property type="entry name" value="aa-tRNA-synth_II"/>
</dbReference>
<evidence type="ECO:0000256" key="3">
    <source>
        <dbReference type="ARBA" id="ARBA00015745"/>
    </source>
</evidence>
<organism evidence="14 15">
    <name type="scientific">Oikopleura dioica</name>
    <name type="common">Tunicate</name>
    <dbReference type="NCBI Taxonomy" id="34765"/>
    <lineage>
        <taxon>Eukaryota</taxon>
        <taxon>Metazoa</taxon>
        <taxon>Chordata</taxon>
        <taxon>Tunicata</taxon>
        <taxon>Appendicularia</taxon>
        <taxon>Copelata</taxon>
        <taxon>Oikopleuridae</taxon>
        <taxon>Oikopleura</taxon>
    </lineage>
</organism>
<feature type="compositionally biased region" description="Basic and acidic residues" evidence="12">
    <location>
        <begin position="16"/>
        <end position="50"/>
    </location>
</feature>
<dbReference type="InterPro" id="IPR034762">
    <property type="entry name" value="Lys-tRNA-ligase_II_bac/euk"/>
</dbReference>
<dbReference type="Pfam" id="PF00152">
    <property type="entry name" value="tRNA-synt_2"/>
    <property type="match status" value="1"/>
</dbReference>
<feature type="region of interest" description="Disordered" evidence="12">
    <location>
        <begin position="1"/>
        <end position="81"/>
    </location>
</feature>
<keyword evidence="7" id="KW-0648">Protein biosynthesis</keyword>
<dbReference type="InterPro" id="IPR018149">
    <property type="entry name" value="Lys-tRNA-synth_II_C"/>
</dbReference>
<sequence length="594" mass="67271">MSDKAAQYKQQQSEFEVPKFDAEGKPLSKNEQKRLLKEMKKAKEQAEKAAKKAAANADKPKKEKSEALAADSEDNLTPNQYTEIRKQKLDAKRAQGENPYPHKFHVSIGIGEFIKKYGKLEDGTTHKDDGEVSTAGRIHSFRASGAKLVFYDLRSEGEKIQIMANLGQYKDPEEFAKIISEIRRGDIVGVKGFPGKTKKGELSIMPTEMQVLSPCLHMLPKLHDGLKDKETRYRKRHLDLIMNADVRHKFIARAQIIQYLRTYLANNGFLEVETPMMNMIAGGATAKPFKTFHNDLSMDLFMRVAPELYLKMLVVGGYDRVFEIGKNFRNEGIDMTHNPEFTACEFYMAYADAEDLMKITEELLSGMVKAITGDYKVKYHPEGPDGPVWEADFSPPFKRFYMFPELEKILNVKLPCPTSLHTEEARAALDAICVKQNVDCSAPRTSARLLDKLVGEYLEEASINPTFICDHPQVMSPLAKWHRSAPGLTERFELFVFKKEIANAYTELNDPKVQRDRFSQQMADKAAGDEEAQGYDENYCQALEYGLPPTGGWGLGIDRLTMFLTDSNNIKEVILFPAMKPEEANEKGAEEKKE</sequence>
<dbReference type="Proteomes" id="UP001158576">
    <property type="component" value="Chromosome PAR"/>
</dbReference>
<dbReference type="EMBL" id="OU015568">
    <property type="protein sequence ID" value="CAG5086875.1"/>
    <property type="molecule type" value="Genomic_DNA"/>
</dbReference>
<comment type="similarity">
    <text evidence="1">Belongs to the class-II aminoacyl-tRNA synthetase family.</text>
</comment>
<evidence type="ECO:0000256" key="10">
    <source>
        <dbReference type="ARBA" id="ARBA00048573"/>
    </source>
</evidence>
<feature type="domain" description="Aminoacyl-transfer RNA synthetases class-II family profile" evidence="13">
    <location>
        <begin position="256"/>
        <end position="581"/>
    </location>
</feature>
<comment type="catalytic activity">
    <reaction evidence="10 11">
        <text>tRNA(Lys) + L-lysine + ATP = L-lysyl-tRNA(Lys) + AMP + diphosphate</text>
        <dbReference type="Rhea" id="RHEA:20792"/>
        <dbReference type="Rhea" id="RHEA-COMP:9696"/>
        <dbReference type="Rhea" id="RHEA-COMP:9697"/>
        <dbReference type="ChEBI" id="CHEBI:30616"/>
        <dbReference type="ChEBI" id="CHEBI:32551"/>
        <dbReference type="ChEBI" id="CHEBI:33019"/>
        <dbReference type="ChEBI" id="CHEBI:78442"/>
        <dbReference type="ChEBI" id="CHEBI:78529"/>
        <dbReference type="ChEBI" id="CHEBI:456215"/>
        <dbReference type="EC" id="6.1.1.6"/>
    </reaction>
</comment>
<evidence type="ECO:0000256" key="6">
    <source>
        <dbReference type="ARBA" id="ARBA00022840"/>
    </source>
</evidence>
<dbReference type="InterPro" id="IPR012340">
    <property type="entry name" value="NA-bd_OB-fold"/>
</dbReference>
<evidence type="ECO:0000256" key="2">
    <source>
        <dbReference type="ARBA" id="ARBA00013166"/>
    </source>
</evidence>
<dbReference type="InterPro" id="IPR044136">
    <property type="entry name" value="Lys-tRNA-ligase_II_N"/>
</dbReference>
<dbReference type="InterPro" id="IPR045864">
    <property type="entry name" value="aa-tRNA-synth_II/BPL/LPL"/>
</dbReference>
<accession>A0ABN7RVD7</accession>
<dbReference type="HAMAP" id="MF_00252">
    <property type="entry name" value="Lys_tRNA_synth_class2"/>
    <property type="match status" value="1"/>
</dbReference>
<gene>
    <name evidence="14" type="ORF">OKIOD_LOCUS2948</name>
</gene>
<dbReference type="PANTHER" id="PTHR42918:SF9">
    <property type="entry name" value="LYSINE--TRNA LIGASE"/>
    <property type="match status" value="1"/>
</dbReference>
<keyword evidence="15" id="KW-1185">Reference proteome</keyword>
<dbReference type="Gene3D" id="2.40.50.140">
    <property type="entry name" value="Nucleic acid-binding proteins"/>
    <property type="match status" value="1"/>
</dbReference>
<dbReference type="InterPro" id="IPR002313">
    <property type="entry name" value="Lys-tRNA-ligase_II"/>
</dbReference>
<evidence type="ECO:0000256" key="11">
    <source>
        <dbReference type="RuleBase" id="RU003748"/>
    </source>
</evidence>
<dbReference type="InterPro" id="IPR004364">
    <property type="entry name" value="Aa-tRNA-synt_II"/>
</dbReference>
<evidence type="ECO:0000256" key="12">
    <source>
        <dbReference type="SAM" id="MobiDB-lite"/>
    </source>
</evidence>
<evidence type="ECO:0000313" key="14">
    <source>
        <dbReference type="EMBL" id="CAG5086875.1"/>
    </source>
</evidence>
<dbReference type="CDD" id="cd00775">
    <property type="entry name" value="LysRS_core"/>
    <property type="match status" value="1"/>
</dbReference>
<proteinExistence type="inferred from homology"/>
<evidence type="ECO:0000256" key="8">
    <source>
        <dbReference type="ARBA" id="ARBA00023146"/>
    </source>
</evidence>
<name>A0ABN7RVD7_OIKDI</name>
<reference evidence="14 15" key="1">
    <citation type="submission" date="2021-04" db="EMBL/GenBank/DDBJ databases">
        <authorList>
            <person name="Bliznina A."/>
        </authorList>
    </citation>
    <scope>NUCLEOTIDE SEQUENCE [LARGE SCALE GENOMIC DNA]</scope>
</reference>
<keyword evidence="8" id="KW-0030">Aminoacyl-tRNA synthetase</keyword>
<dbReference type="InterPro" id="IPR004365">
    <property type="entry name" value="NA-bd_OB_tRNA"/>
</dbReference>
<keyword evidence="6" id="KW-0067">ATP-binding</keyword>
<evidence type="ECO:0000256" key="5">
    <source>
        <dbReference type="ARBA" id="ARBA00022741"/>
    </source>
</evidence>
<dbReference type="CDD" id="cd04322">
    <property type="entry name" value="LysRS_N"/>
    <property type="match status" value="1"/>
</dbReference>
<evidence type="ECO:0000256" key="9">
    <source>
        <dbReference type="ARBA" id="ARBA00030563"/>
    </source>
</evidence>
<dbReference type="SUPFAM" id="SSF50249">
    <property type="entry name" value="Nucleic acid-binding proteins"/>
    <property type="match status" value="1"/>
</dbReference>
<evidence type="ECO:0000256" key="1">
    <source>
        <dbReference type="ARBA" id="ARBA00008226"/>
    </source>
</evidence>
<dbReference type="PROSITE" id="PS50862">
    <property type="entry name" value="AA_TRNA_LIGASE_II"/>
    <property type="match status" value="1"/>
</dbReference>
<protein>
    <recommendedName>
        <fullName evidence="3 11">Lysine--tRNA ligase</fullName>
        <ecNumber evidence="2 11">6.1.1.6</ecNumber>
    </recommendedName>
    <alternativeName>
        <fullName evidence="9 11">Lysyl-tRNA synthetase</fullName>
    </alternativeName>
</protein>
<keyword evidence="4" id="KW-0436">Ligase</keyword>